<comment type="caution">
    <text evidence="3">The sequence shown here is derived from an EMBL/GenBank/DDBJ whole genome shotgun (WGS) entry which is preliminary data.</text>
</comment>
<dbReference type="InterPro" id="IPR013767">
    <property type="entry name" value="PAS_fold"/>
</dbReference>
<dbReference type="InterPro" id="IPR003018">
    <property type="entry name" value="GAF"/>
</dbReference>
<dbReference type="CDD" id="cd00130">
    <property type="entry name" value="PAS"/>
    <property type="match status" value="3"/>
</dbReference>
<organism evidence="3 4">
    <name type="scientific">Candidatus Scalindua brodae</name>
    <dbReference type="NCBI Taxonomy" id="237368"/>
    <lineage>
        <taxon>Bacteria</taxon>
        <taxon>Pseudomonadati</taxon>
        <taxon>Planctomycetota</taxon>
        <taxon>Candidatus Brocadiia</taxon>
        <taxon>Candidatus Brocadiales</taxon>
        <taxon>Candidatus Scalinduaceae</taxon>
        <taxon>Candidatus Scalindua</taxon>
    </lineage>
</organism>
<evidence type="ECO:0000313" key="3">
    <source>
        <dbReference type="EMBL" id="KHE93127.1"/>
    </source>
</evidence>
<dbReference type="InterPro" id="IPR000700">
    <property type="entry name" value="PAS-assoc_C"/>
</dbReference>
<feature type="domain" description="PAS" evidence="1">
    <location>
        <begin position="416"/>
        <end position="486"/>
    </location>
</feature>
<dbReference type="AlphaFoldDB" id="A0A0B0EJ98"/>
<dbReference type="Proteomes" id="UP000030652">
    <property type="component" value="Unassembled WGS sequence"/>
</dbReference>
<dbReference type="SMART" id="SM00086">
    <property type="entry name" value="PAC"/>
    <property type="match status" value="3"/>
</dbReference>
<dbReference type="SMART" id="SM00091">
    <property type="entry name" value="PAS"/>
    <property type="match status" value="3"/>
</dbReference>
<feature type="domain" description="PAC" evidence="2">
    <location>
        <begin position="78"/>
        <end position="129"/>
    </location>
</feature>
<dbReference type="PANTHER" id="PTHR44757">
    <property type="entry name" value="DIGUANYLATE CYCLASE DGCP"/>
    <property type="match status" value="1"/>
</dbReference>
<dbReference type="NCBIfam" id="TIGR00229">
    <property type="entry name" value="sensory_box"/>
    <property type="match status" value="3"/>
</dbReference>
<evidence type="ECO:0000313" key="4">
    <source>
        <dbReference type="Proteomes" id="UP000030652"/>
    </source>
</evidence>
<gene>
    <name evidence="3" type="ORF">SCABRO_01146</name>
</gene>
<keyword evidence="3" id="KW-0378">Hydrolase</keyword>
<dbReference type="GO" id="GO:0016787">
    <property type="term" value="F:hydrolase activity"/>
    <property type="evidence" value="ECO:0007669"/>
    <property type="project" value="UniProtKB-KW"/>
</dbReference>
<feature type="domain" description="PAS" evidence="1">
    <location>
        <begin position="8"/>
        <end position="72"/>
    </location>
</feature>
<dbReference type="InterPro" id="IPR001610">
    <property type="entry name" value="PAC"/>
</dbReference>
<name>A0A0B0EJ98_9BACT</name>
<dbReference type="GO" id="GO:0006355">
    <property type="term" value="P:regulation of DNA-templated transcription"/>
    <property type="evidence" value="ECO:0007669"/>
    <property type="project" value="InterPro"/>
</dbReference>
<dbReference type="SUPFAM" id="SSF55785">
    <property type="entry name" value="PYP-like sensor domain (PAS domain)"/>
    <property type="match status" value="3"/>
</dbReference>
<evidence type="ECO:0000259" key="1">
    <source>
        <dbReference type="PROSITE" id="PS50112"/>
    </source>
</evidence>
<protein>
    <submittedName>
        <fullName evidence="3">Putative phosphohydrolase</fullName>
    </submittedName>
</protein>
<dbReference type="Gene3D" id="1.10.287.130">
    <property type="match status" value="1"/>
</dbReference>
<proteinExistence type="predicted"/>
<dbReference type="InterPro" id="IPR029016">
    <property type="entry name" value="GAF-like_dom_sf"/>
</dbReference>
<dbReference type="PROSITE" id="PS50113">
    <property type="entry name" value="PAC"/>
    <property type="match status" value="2"/>
</dbReference>
<dbReference type="PANTHER" id="PTHR44757:SF2">
    <property type="entry name" value="BIOFILM ARCHITECTURE MAINTENANCE PROTEIN MBAA"/>
    <property type="match status" value="1"/>
</dbReference>
<dbReference type="Pfam" id="PF13185">
    <property type="entry name" value="GAF_2"/>
    <property type="match status" value="1"/>
</dbReference>
<accession>A0A0B0EJ98</accession>
<dbReference type="InterPro" id="IPR052155">
    <property type="entry name" value="Biofilm_reg_signaling"/>
</dbReference>
<dbReference type="InterPro" id="IPR035965">
    <property type="entry name" value="PAS-like_dom_sf"/>
</dbReference>
<dbReference type="eggNOG" id="COG2203">
    <property type="taxonomic scope" value="Bacteria"/>
</dbReference>
<evidence type="ECO:0000259" key="2">
    <source>
        <dbReference type="PROSITE" id="PS50113"/>
    </source>
</evidence>
<feature type="domain" description="PAS" evidence="1">
    <location>
        <begin position="298"/>
        <end position="344"/>
    </location>
</feature>
<reference evidence="3 4" key="1">
    <citation type="submission" date="2014-10" db="EMBL/GenBank/DDBJ databases">
        <title>Draft genome of anammox bacterium scalindua brodae, obtained using differential coverage binning of sequence data from two enrichment reactors.</title>
        <authorList>
            <person name="Speth D.R."/>
            <person name="Russ L."/>
            <person name="Kartal B."/>
            <person name="Op den Camp H.J."/>
            <person name="Dutilh B.E."/>
            <person name="Jetten M.S."/>
        </authorList>
    </citation>
    <scope>NUCLEOTIDE SEQUENCE [LARGE SCALE GENOMIC DNA]</scope>
    <source>
        <strain evidence="3">RU1</strain>
    </source>
</reference>
<sequence>MVDVSTNLIEIARDAIISIDQNGLVCTWNKEAEKIFGYSKSEIIGQQITTIIPERYRKQHNDGLLRFLMTGKPRIIDSIVEVYGKKRNGAEVPIEMSLSSQKNEDGKYIFIAIIRDLTKRKKHEIRLRAQYAVIHALSESTTVKVAFEKTLRVICETLDWDFGVVWIYHQPGDVLRCEESWNVPTIEAFEFTKKTKEISFSPGIGLPGRVLTSAKPTWINDIAEDTNFPRATSALEAGLHGAFCFPIIIKKEVLGVVEFFSLKPQEVDNDLLDMVSAIGNQIGLYIKRNHAEKLLIESEKKHRKFIEAAHDAFVGIDENGIINIWNTAAEKIFRYKNNEIIGKSINAILTYESRNMISLSNKDKKIGKILQLSGKTKKGILIPIEMSITSNNESNEKLSFAIIIRDLTEEKLWESEILKLSRAVEQSPCTILITDYEGKIEYVNPKFTRLSGYTLKDCLGKNPRILKSENTKSEKYKELWETIKSGREWQGEFYNKKKNGEFYWESASISSLKNSEGVITHFVAVKEDITERKEMEHQLLRSQKLESIGHLAAGIAHEINTPTQYIMDNTSFLVTIQHNLFLTS</sequence>
<dbReference type="SMART" id="SM00065">
    <property type="entry name" value="GAF"/>
    <property type="match status" value="1"/>
</dbReference>
<feature type="domain" description="PAC" evidence="2">
    <location>
        <begin position="487"/>
        <end position="541"/>
    </location>
</feature>
<dbReference type="Pfam" id="PF00989">
    <property type="entry name" value="PAS"/>
    <property type="match status" value="1"/>
</dbReference>
<dbReference type="Gene3D" id="3.30.450.40">
    <property type="match status" value="1"/>
</dbReference>
<dbReference type="EMBL" id="JRYO01000072">
    <property type="protein sequence ID" value="KHE93127.1"/>
    <property type="molecule type" value="Genomic_DNA"/>
</dbReference>
<dbReference type="Pfam" id="PF13426">
    <property type="entry name" value="PAS_9"/>
    <property type="match status" value="2"/>
</dbReference>
<feature type="non-terminal residue" evidence="3">
    <location>
        <position position="584"/>
    </location>
</feature>
<dbReference type="SUPFAM" id="SSF55781">
    <property type="entry name" value="GAF domain-like"/>
    <property type="match status" value="1"/>
</dbReference>
<dbReference type="eggNOG" id="COG4191">
    <property type="taxonomic scope" value="Bacteria"/>
</dbReference>
<dbReference type="InterPro" id="IPR000014">
    <property type="entry name" value="PAS"/>
</dbReference>
<dbReference type="Gene3D" id="3.30.450.20">
    <property type="entry name" value="PAS domain"/>
    <property type="match status" value="3"/>
</dbReference>
<dbReference type="PROSITE" id="PS50112">
    <property type="entry name" value="PAS"/>
    <property type="match status" value="3"/>
</dbReference>